<dbReference type="GO" id="GO:0009306">
    <property type="term" value="P:protein secretion"/>
    <property type="evidence" value="ECO:0007669"/>
    <property type="project" value="InterPro"/>
</dbReference>
<dbReference type="NCBIfam" id="TIGR00328">
    <property type="entry name" value="flhB"/>
    <property type="match status" value="1"/>
</dbReference>
<dbReference type="GO" id="GO:0044780">
    <property type="term" value="P:bacterial-type flagellum assembly"/>
    <property type="evidence" value="ECO:0007669"/>
    <property type="project" value="InterPro"/>
</dbReference>
<evidence type="ECO:0000256" key="6">
    <source>
        <dbReference type="ARBA" id="ARBA00022692"/>
    </source>
</evidence>
<dbReference type="InterPro" id="IPR006136">
    <property type="entry name" value="FlhB"/>
</dbReference>
<evidence type="ECO:0000256" key="3">
    <source>
        <dbReference type="ARBA" id="ARBA00021622"/>
    </source>
</evidence>
<comment type="subcellular location">
    <subcellularLocation>
        <location evidence="1">Cell membrane</location>
        <topology evidence="1">Multi-pass membrane protein</topology>
    </subcellularLocation>
</comment>
<evidence type="ECO:0000256" key="7">
    <source>
        <dbReference type="ARBA" id="ARBA00022795"/>
    </source>
</evidence>
<keyword evidence="5 12" id="KW-1003">Cell membrane</keyword>
<feature type="transmembrane region" description="Helical" evidence="12">
    <location>
        <begin position="181"/>
        <end position="208"/>
    </location>
</feature>
<dbReference type="InterPro" id="IPR006135">
    <property type="entry name" value="T3SS_substrate_exporter"/>
</dbReference>
<evidence type="ECO:0000256" key="1">
    <source>
        <dbReference type="ARBA" id="ARBA00004651"/>
    </source>
</evidence>
<dbReference type="PRINTS" id="PR00950">
    <property type="entry name" value="TYPE3IMSPROT"/>
</dbReference>
<keyword evidence="10 12" id="KW-0472">Membrane</keyword>
<evidence type="ECO:0000256" key="8">
    <source>
        <dbReference type="ARBA" id="ARBA00022927"/>
    </source>
</evidence>
<evidence type="ECO:0000256" key="4">
    <source>
        <dbReference type="ARBA" id="ARBA00022448"/>
    </source>
</evidence>
<keyword evidence="11 12" id="KW-1006">Bacterial flagellum protein export</keyword>
<keyword evidence="4 12" id="KW-0813">Transport</keyword>
<feature type="non-terminal residue" evidence="14">
    <location>
        <position position="334"/>
    </location>
</feature>
<keyword evidence="8 12" id="KW-0653">Protein transport</keyword>
<dbReference type="Proteomes" id="UP000178086">
    <property type="component" value="Unassembled WGS sequence"/>
</dbReference>
<gene>
    <name evidence="12" type="primary">flhB</name>
    <name evidence="14" type="ORF">A2074_07780</name>
</gene>
<comment type="similarity">
    <text evidence="2 12">Belongs to the type III secretion exporter family.</text>
</comment>
<dbReference type="PANTHER" id="PTHR30531">
    <property type="entry name" value="FLAGELLAR BIOSYNTHETIC PROTEIN FLHB"/>
    <property type="match status" value="1"/>
</dbReference>
<evidence type="ECO:0000256" key="2">
    <source>
        <dbReference type="ARBA" id="ARBA00010690"/>
    </source>
</evidence>
<keyword evidence="14" id="KW-0966">Cell projection</keyword>
<accession>A0A1F2UQN6</accession>
<evidence type="ECO:0000256" key="11">
    <source>
        <dbReference type="ARBA" id="ARBA00023225"/>
    </source>
</evidence>
<comment type="caution">
    <text evidence="14">The sequence shown here is derived from an EMBL/GenBank/DDBJ whole genome shotgun (WGS) entry which is preliminary data.</text>
</comment>
<evidence type="ECO:0000256" key="12">
    <source>
        <dbReference type="RuleBase" id="RU364091"/>
    </source>
</evidence>
<dbReference type="Gene3D" id="3.40.1690.10">
    <property type="entry name" value="secretion proteins EscU"/>
    <property type="match status" value="1"/>
</dbReference>
<name>A0A1F2UQN6_9ACTN</name>
<sequence>MANSERTEKATPKRKRETRNKGQIARSTEINSAFIIIAILLAMRNLGQTAFEGITDLMRYFLQSPASFDMNEQILSALLLNLSIFFAKNLLPVIVVGAVVGLVASFAQVGFLFTAKPLVPDFKKINPISGLKRLFSPRAFVELFKSSVKIIVVGYVSYSVIAGNFENMINLINLDVWQMLVVLGSIAYEIGIKTGIALLIIAIFDYAYQRYSHNKSIMMTKKEIKEEYKQAEGDPQIKAKIKHQQMEMSMKRMMQAVPNADVIITNPTRLAIALKYDQANMGAPKVIAKGQRLVAERIRALAKEHTIPIVEDKPLAQALFKSVDVDQEIPADLY</sequence>
<keyword evidence="6 12" id="KW-0812">Transmembrane</keyword>
<evidence type="ECO:0000256" key="5">
    <source>
        <dbReference type="ARBA" id="ARBA00022475"/>
    </source>
</evidence>
<reference evidence="14 15" key="1">
    <citation type="journal article" date="2016" name="Nat. Commun.">
        <title>Thousands of microbial genomes shed light on interconnected biogeochemical processes in an aquifer system.</title>
        <authorList>
            <person name="Anantharaman K."/>
            <person name="Brown C.T."/>
            <person name="Hug L.A."/>
            <person name="Sharon I."/>
            <person name="Castelle C.J."/>
            <person name="Probst A.J."/>
            <person name="Thomas B.C."/>
            <person name="Singh A."/>
            <person name="Wilkins M.J."/>
            <person name="Karaoz U."/>
            <person name="Brodie E.L."/>
            <person name="Williams K.H."/>
            <person name="Hubbard S.S."/>
            <person name="Banfield J.F."/>
        </authorList>
    </citation>
    <scope>NUCLEOTIDE SEQUENCE [LARGE SCALE GENOMIC DNA]</scope>
</reference>
<dbReference type="InterPro" id="IPR029025">
    <property type="entry name" value="T3SS_substrate_exporter_C"/>
</dbReference>
<organism evidence="14 15">
    <name type="scientific">Candidatus Aquicultor primus</name>
    <dbReference type="NCBI Taxonomy" id="1797195"/>
    <lineage>
        <taxon>Bacteria</taxon>
        <taxon>Bacillati</taxon>
        <taxon>Actinomycetota</taxon>
        <taxon>Candidatus Aquicultoria</taxon>
        <taxon>Candidatus Aquicultorales</taxon>
        <taxon>Candidatus Aquicultoraceae</taxon>
        <taxon>Candidatus Aquicultor</taxon>
    </lineage>
</organism>
<dbReference type="Gene3D" id="6.10.250.2080">
    <property type="match status" value="1"/>
</dbReference>
<feature type="transmembrane region" description="Helical" evidence="12">
    <location>
        <begin position="140"/>
        <end position="161"/>
    </location>
</feature>
<feature type="transmembrane region" description="Helical" evidence="12">
    <location>
        <begin position="30"/>
        <end position="47"/>
    </location>
</feature>
<protein>
    <recommendedName>
        <fullName evidence="3 12">Flagellar biosynthetic protein FlhB</fullName>
    </recommendedName>
</protein>
<feature type="transmembrane region" description="Helical" evidence="12">
    <location>
        <begin position="93"/>
        <end position="119"/>
    </location>
</feature>
<feature type="compositionally biased region" description="Basic and acidic residues" evidence="13">
    <location>
        <begin position="1"/>
        <end position="11"/>
    </location>
</feature>
<dbReference type="PANTHER" id="PTHR30531:SF12">
    <property type="entry name" value="FLAGELLAR BIOSYNTHETIC PROTEIN FLHB"/>
    <property type="match status" value="1"/>
</dbReference>
<evidence type="ECO:0000256" key="13">
    <source>
        <dbReference type="SAM" id="MobiDB-lite"/>
    </source>
</evidence>
<dbReference type="EMBL" id="MELI01000020">
    <property type="protein sequence ID" value="OFW35247.1"/>
    <property type="molecule type" value="Genomic_DNA"/>
</dbReference>
<proteinExistence type="inferred from homology"/>
<keyword evidence="14" id="KW-0282">Flagellum</keyword>
<dbReference type="AlphaFoldDB" id="A0A1F2UQN6"/>
<dbReference type="GO" id="GO:0005886">
    <property type="term" value="C:plasma membrane"/>
    <property type="evidence" value="ECO:0007669"/>
    <property type="project" value="UniProtKB-SubCell"/>
</dbReference>
<keyword evidence="7 12" id="KW-1005">Bacterial flagellum biogenesis</keyword>
<evidence type="ECO:0000313" key="15">
    <source>
        <dbReference type="Proteomes" id="UP000178086"/>
    </source>
</evidence>
<evidence type="ECO:0000256" key="10">
    <source>
        <dbReference type="ARBA" id="ARBA00023136"/>
    </source>
</evidence>
<dbReference type="Pfam" id="PF01312">
    <property type="entry name" value="Bac_export_2"/>
    <property type="match status" value="1"/>
</dbReference>
<evidence type="ECO:0000313" key="14">
    <source>
        <dbReference type="EMBL" id="OFW35247.1"/>
    </source>
</evidence>
<dbReference type="SUPFAM" id="SSF160544">
    <property type="entry name" value="EscU C-terminal domain-like"/>
    <property type="match status" value="1"/>
</dbReference>
<feature type="region of interest" description="Disordered" evidence="13">
    <location>
        <begin position="1"/>
        <end position="23"/>
    </location>
</feature>
<keyword evidence="14" id="KW-0969">Cilium</keyword>
<keyword evidence="9 12" id="KW-1133">Transmembrane helix</keyword>
<evidence type="ECO:0000256" key="9">
    <source>
        <dbReference type="ARBA" id="ARBA00022989"/>
    </source>
</evidence>
<comment type="function">
    <text evidence="12">Required for formation of the rod structure in the basal body of the flagellar apparatus. Together with FliI and FliH, may constitute the export apparatus of flagellin.</text>
</comment>